<dbReference type="PROSITE" id="PS50835">
    <property type="entry name" value="IG_LIKE"/>
    <property type="match status" value="9"/>
</dbReference>
<dbReference type="PANTHER" id="PTHR46013:SF7">
    <property type="entry name" value="IG-LIKE DOMAIN-CONTAINING PROTEIN"/>
    <property type="match status" value="1"/>
</dbReference>
<dbReference type="Pfam" id="PF13927">
    <property type="entry name" value="Ig_3"/>
    <property type="match status" value="5"/>
</dbReference>
<evidence type="ECO:0000256" key="1">
    <source>
        <dbReference type="PROSITE-ProRule" id="PRU00076"/>
    </source>
</evidence>
<dbReference type="Gene3D" id="2.60.40.10">
    <property type="entry name" value="Immunoglobulins"/>
    <property type="match status" value="12"/>
</dbReference>
<dbReference type="Pfam" id="PF13895">
    <property type="entry name" value="Ig_2"/>
    <property type="match status" value="3"/>
</dbReference>
<proteinExistence type="predicted"/>
<dbReference type="InterPro" id="IPR007110">
    <property type="entry name" value="Ig-like_dom"/>
</dbReference>
<dbReference type="Pfam" id="PF07679">
    <property type="entry name" value="I-set"/>
    <property type="match status" value="1"/>
</dbReference>
<feature type="domain" description="Ig-like" evidence="4">
    <location>
        <begin position="401"/>
        <end position="484"/>
    </location>
</feature>
<sequence>MVTQHQLSTGRVFDGSDSDVLFTGNSYVINNNRNNAGTYRCKADNGIGRAINQTIHVTVNFKPENVQLNVSGSSICQGDVFNRSCSSDGNPPVDTYLLFENDTLLNTSGSSVVTKTASAGGVLVYRCEANNTVGTANATTTVTVNEASMIQALTNITVIEGENSTLTCHVSGTPTPPVSWTEVRTGHRTEGKIQALVNVSRSDAGEYKCEASNFCGNDSKSTFLIVNFKPEDVQLTTNVSAKRACLNDVVFFNCSAANANPPVALYQFFENDVMFGSSSSGEFSKMVMNSGNLTYKCVANNTAGTTSSQEVSITVNVPASIQSVEDHFVFERRNTSLICNASGTPQPTVFWIDVASGQRTNSSVLEFTNISRSEAGEYRCEANNECGSALEAVNVTVLYPPENVLLTTNATTNKACQSDVVSFTCSADAVPSAMSFQLFKDNVPMETSASGMWVKALSEGGMFHYKCVANNSIGSASSTNINITVYVPSTIQPLQNKTTTEGGNLNLSCNAFGTPPPVVSWVRISTGQSLDGSVLQFININRSEAKDYRCEARNECGNASEAQDIDVQYKPENVQLTTNASANKACQNDILKLTCSVGDANPEVTSYQLFRNGTDVGESNTRMWVQTLSNTGVLMYKCVANNSVGSSETPSVSITVNVPPTIAPILDKTVNETDNLTLLCLATGVPLPFVSWVKVSSGQRTNGSLLQLTNISRSQAGEYRCEVSNECGNAVETVNIAVPFKPENVRLVATNIGDEACQNDSVSLSCSADAIPPVSSYQFFENNVLLGSNNSGMWTTSLSSSGMLIYRCVASNLVGAAISVNVSIDVGVPSSIRSIQNETLVEGSSRNLTCSASGIPPPTVAWIDEGSGQRTPGNVLRLIDIYRNQSGEYRCEASNRCGNKSVTTFVHVLYPPVITHISNNQTLNAGSSVTLNCSADGNPPPVISWTRVSDNSAVVFPLTNIELQHEGTYRCTANNSVGSAITGDVSIVVKGGCAVGCSNQRKCRKLGEFYFCLCDRGKKGPDCEDTEQLVKTVEVRFKFPRQYKPVYDDLDAKETKEFTTQIVNAAEDEYNSQGFEVERVIVTKLSQGSVIADLEVQFKNDVSESEIRELTDKITEDGKLGPLSVDDFSVGPTAQHPSTATASTTGTANKAVVQIDNSTSFILFSFVVFINSMMYW</sequence>
<keyword evidence="6" id="KW-1185">Reference proteome</keyword>
<feature type="disulfide bond" evidence="1">
    <location>
        <begin position="1014"/>
        <end position="1023"/>
    </location>
</feature>
<feature type="domain" description="Ig-like" evidence="4">
    <location>
        <begin position="571"/>
        <end position="655"/>
    </location>
</feature>
<dbReference type="PANTHER" id="PTHR46013">
    <property type="entry name" value="VASCULAR CELL ADHESION MOLECULE 1"/>
    <property type="match status" value="1"/>
</dbReference>
<feature type="domain" description="Ig-like" evidence="4">
    <location>
        <begin position="318"/>
        <end position="396"/>
    </location>
</feature>
<dbReference type="EMBL" id="CALNXK010000110">
    <property type="protein sequence ID" value="CAH3158122.1"/>
    <property type="molecule type" value="Genomic_DNA"/>
</dbReference>
<dbReference type="InterPro" id="IPR003599">
    <property type="entry name" value="Ig_sub"/>
</dbReference>
<protein>
    <submittedName>
        <fullName evidence="5">Uncharacterized protein</fullName>
    </submittedName>
</protein>
<feature type="domain" description="Ig-like" evidence="4">
    <location>
        <begin position="912"/>
        <end position="986"/>
    </location>
</feature>
<comment type="caution">
    <text evidence="1">Lacks conserved residue(s) required for the propagation of feature annotation.</text>
</comment>
<dbReference type="SUPFAM" id="SSF48726">
    <property type="entry name" value="Immunoglobulin"/>
    <property type="match status" value="11"/>
</dbReference>
<name>A0ABN8QAN8_9CNID</name>
<keyword evidence="1" id="KW-0245">EGF-like domain</keyword>
<dbReference type="PROSITE" id="PS50024">
    <property type="entry name" value="SEA"/>
    <property type="match status" value="1"/>
</dbReference>
<feature type="domain" description="Ig-like" evidence="4">
    <location>
        <begin position="147"/>
        <end position="227"/>
    </location>
</feature>
<dbReference type="PROSITE" id="PS50026">
    <property type="entry name" value="EGF_3"/>
    <property type="match status" value="1"/>
</dbReference>
<dbReference type="InterPro" id="IPR000742">
    <property type="entry name" value="EGF"/>
</dbReference>
<feature type="disulfide bond" evidence="1">
    <location>
        <begin position="993"/>
        <end position="1003"/>
    </location>
</feature>
<organism evidence="5 6">
    <name type="scientific">Porites lobata</name>
    <dbReference type="NCBI Taxonomy" id="104759"/>
    <lineage>
        <taxon>Eukaryota</taxon>
        <taxon>Metazoa</taxon>
        <taxon>Cnidaria</taxon>
        <taxon>Anthozoa</taxon>
        <taxon>Hexacorallia</taxon>
        <taxon>Scleractinia</taxon>
        <taxon>Fungiina</taxon>
        <taxon>Poritidae</taxon>
        <taxon>Porites</taxon>
    </lineage>
</organism>
<feature type="domain" description="Ig-like" evidence="4">
    <location>
        <begin position="488"/>
        <end position="568"/>
    </location>
</feature>
<evidence type="ECO:0000313" key="6">
    <source>
        <dbReference type="Proteomes" id="UP001159405"/>
    </source>
</evidence>
<dbReference type="InterPro" id="IPR013098">
    <property type="entry name" value="Ig_I-set"/>
</dbReference>
<evidence type="ECO:0000259" key="4">
    <source>
        <dbReference type="PROSITE" id="PS50835"/>
    </source>
</evidence>
<evidence type="ECO:0000313" key="5">
    <source>
        <dbReference type="EMBL" id="CAH3158122.1"/>
    </source>
</evidence>
<keyword evidence="1" id="KW-1015">Disulfide bond</keyword>
<dbReference type="Proteomes" id="UP001159405">
    <property type="component" value="Unassembled WGS sequence"/>
</dbReference>
<feature type="domain" description="SEA" evidence="2">
    <location>
        <begin position="1029"/>
        <end position="1137"/>
    </location>
</feature>
<feature type="domain" description="Ig-like" evidence="4">
    <location>
        <begin position="230"/>
        <end position="314"/>
    </location>
</feature>
<evidence type="ECO:0000259" key="2">
    <source>
        <dbReference type="PROSITE" id="PS50024"/>
    </source>
</evidence>
<dbReference type="InterPro" id="IPR013783">
    <property type="entry name" value="Ig-like_fold"/>
</dbReference>
<dbReference type="PROSITE" id="PS00022">
    <property type="entry name" value="EGF_1"/>
    <property type="match status" value="1"/>
</dbReference>
<feature type="domain" description="EGF-like" evidence="3">
    <location>
        <begin position="989"/>
        <end position="1024"/>
    </location>
</feature>
<reference evidence="5 6" key="1">
    <citation type="submission" date="2022-05" db="EMBL/GenBank/DDBJ databases">
        <authorList>
            <consortium name="Genoscope - CEA"/>
            <person name="William W."/>
        </authorList>
    </citation>
    <scope>NUCLEOTIDE SEQUENCE [LARGE SCALE GENOMIC DNA]</scope>
</reference>
<dbReference type="SMART" id="SM00409">
    <property type="entry name" value="IG"/>
    <property type="match status" value="7"/>
</dbReference>
<comment type="caution">
    <text evidence="5">The sequence shown here is derived from an EMBL/GenBank/DDBJ whole genome shotgun (WGS) entry which is preliminary data.</text>
</comment>
<dbReference type="SMART" id="SM00408">
    <property type="entry name" value="IGc2"/>
    <property type="match status" value="7"/>
</dbReference>
<accession>A0ABN8QAN8</accession>
<gene>
    <name evidence="5" type="ORF">PLOB_00003125</name>
</gene>
<dbReference type="InterPro" id="IPR036179">
    <property type="entry name" value="Ig-like_dom_sf"/>
</dbReference>
<evidence type="ECO:0000259" key="3">
    <source>
        <dbReference type="PROSITE" id="PS50026"/>
    </source>
</evidence>
<feature type="domain" description="Ig-like" evidence="4">
    <location>
        <begin position="660"/>
        <end position="737"/>
    </location>
</feature>
<dbReference type="InterPro" id="IPR000082">
    <property type="entry name" value="SEA_dom"/>
</dbReference>
<feature type="domain" description="Ig-like" evidence="4">
    <location>
        <begin position="829"/>
        <end position="903"/>
    </location>
</feature>
<dbReference type="InterPro" id="IPR003598">
    <property type="entry name" value="Ig_sub2"/>
</dbReference>